<protein>
    <submittedName>
        <fullName evidence="1">Uncharacterized protein</fullName>
    </submittedName>
</protein>
<organism evidence="1 2">
    <name type="scientific">Burkholderia humptydooensis</name>
    <dbReference type="NCBI Taxonomy" id="430531"/>
    <lineage>
        <taxon>Bacteria</taxon>
        <taxon>Pseudomonadati</taxon>
        <taxon>Pseudomonadota</taxon>
        <taxon>Betaproteobacteria</taxon>
        <taxon>Burkholderiales</taxon>
        <taxon>Burkholderiaceae</taxon>
        <taxon>Burkholderia</taxon>
        <taxon>pseudomallei group</taxon>
    </lineage>
</organism>
<gene>
    <name evidence="1" type="ORF">I6G56_12540</name>
</gene>
<proteinExistence type="predicted"/>
<accession>A0A7T2WWT7</accession>
<evidence type="ECO:0000313" key="1">
    <source>
        <dbReference type="EMBL" id="QPS42447.1"/>
    </source>
</evidence>
<name>A0A7T2WWT7_9BURK</name>
<dbReference type="EMBL" id="CP065686">
    <property type="protein sequence ID" value="QPS42447.1"/>
    <property type="molecule type" value="Genomic_DNA"/>
</dbReference>
<dbReference type="RefSeq" id="WP_156436718.1">
    <property type="nucleotide sequence ID" value="NZ_CP013380.1"/>
</dbReference>
<reference evidence="1 2" key="1">
    <citation type="submission" date="2020-12" db="EMBL/GenBank/DDBJ databases">
        <title>FDA dAtabase for Regulatory Grade micrObial Sequences (FDA-ARGOS): Supporting development and validation of Infectious Disease Dx tests.</title>
        <authorList>
            <person name="Nelson B."/>
            <person name="Plummer A."/>
            <person name="Tallon L."/>
            <person name="Sadzewicz L."/>
            <person name="Zhao X."/>
            <person name="Boylan J."/>
            <person name="Ott S."/>
            <person name="Bowen H."/>
            <person name="Vavikolanu K."/>
            <person name="Mehta A."/>
            <person name="Aluvathingal J."/>
            <person name="Nadendla S."/>
            <person name="Myers T."/>
            <person name="Yan Y."/>
            <person name="Sichtig H."/>
        </authorList>
    </citation>
    <scope>NUCLEOTIDE SEQUENCE [LARGE SCALE GENOMIC DNA]</scope>
    <source>
        <strain evidence="1 2">FDAARGOS_899</strain>
    </source>
</reference>
<dbReference type="KEGG" id="bhg:I6G56_12540"/>
<dbReference type="Proteomes" id="UP000594943">
    <property type="component" value="Chromosome 1"/>
</dbReference>
<dbReference type="AlphaFoldDB" id="A0A7T2WWT7"/>
<evidence type="ECO:0000313" key="2">
    <source>
        <dbReference type="Proteomes" id="UP000594943"/>
    </source>
</evidence>
<sequence>MLIIGLHAARRGRPQHVRATHRALADAGARPASPGKTIARHGRIATMRSPRTDCRRAGALPIDACQHGAAHRKFTCGRTWSRTIAREAAGGIHERRIAELNAPRRGNRPKERRSKLAISIALSRTQGVMLRIDAG</sequence>